<dbReference type="InterPro" id="IPR011006">
    <property type="entry name" value="CheY-like_superfamily"/>
</dbReference>
<evidence type="ECO:0000256" key="2">
    <source>
        <dbReference type="PROSITE-ProRule" id="PRU00169"/>
    </source>
</evidence>
<organism evidence="4 5">
    <name type="scientific">Geomonas propionica</name>
    <dbReference type="NCBI Taxonomy" id="2798582"/>
    <lineage>
        <taxon>Bacteria</taxon>
        <taxon>Pseudomonadati</taxon>
        <taxon>Thermodesulfobacteriota</taxon>
        <taxon>Desulfuromonadia</taxon>
        <taxon>Geobacterales</taxon>
        <taxon>Geobacteraceae</taxon>
        <taxon>Geomonas</taxon>
    </lineage>
</organism>
<dbReference type="EMBL" id="JAEMHK010000001">
    <property type="protein sequence ID" value="MBJ6798688.1"/>
    <property type="molecule type" value="Genomic_DNA"/>
</dbReference>
<reference evidence="4 5" key="1">
    <citation type="submission" date="2020-12" db="EMBL/GenBank/DDBJ databases">
        <title>Geomonas sp. Red259, isolated from paddy soil.</title>
        <authorList>
            <person name="Xu Z."/>
            <person name="Zhang Z."/>
            <person name="Masuda Y."/>
            <person name="Itoh H."/>
            <person name="Senoo K."/>
        </authorList>
    </citation>
    <scope>NUCLEOTIDE SEQUENCE [LARGE SCALE GENOMIC DNA]</scope>
    <source>
        <strain evidence="4 5">Red259</strain>
    </source>
</reference>
<name>A0ABS0YL85_9BACT</name>
<gene>
    <name evidence="4" type="ORF">JFN90_00915</name>
</gene>
<dbReference type="Gene3D" id="3.40.50.2300">
    <property type="match status" value="1"/>
</dbReference>
<dbReference type="RefSeq" id="WP_199393222.1">
    <property type="nucleotide sequence ID" value="NZ_JAEMHK010000001.1"/>
</dbReference>
<keyword evidence="5" id="KW-1185">Reference proteome</keyword>
<feature type="modified residue" description="4-aspartylphosphate" evidence="2">
    <location>
        <position position="26"/>
    </location>
</feature>
<dbReference type="PROSITE" id="PS50110">
    <property type="entry name" value="RESPONSE_REGULATORY"/>
    <property type="match status" value="1"/>
</dbReference>
<protein>
    <submittedName>
        <fullName evidence="4">Response regulator</fullName>
    </submittedName>
</protein>
<evidence type="ECO:0000313" key="4">
    <source>
        <dbReference type="EMBL" id="MBJ6798688.1"/>
    </source>
</evidence>
<dbReference type="InterPro" id="IPR050595">
    <property type="entry name" value="Bact_response_regulator"/>
</dbReference>
<dbReference type="Pfam" id="PF00072">
    <property type="entry name" value="Response_reg"/>
    <property type="match status" value="1"/>
</dbReference>
<dbReference type="PANTHER" id="PTHR44591">
    <property type="entry name" value="STRESS RESPONSE REGULATOR PROTEIN 1"/>
    <property type="match status" value="1"/>
</dbReference>
<proteinExistence type="predicted"/>
<comment type="caution">
    <text evidence="4">The sequence shown here is derived from an EMBL/GenBank/DDBJ whole genome shotgun (WGS) entry which is preliminary data.</text>
</comment>
<dbReference type="SUPFAM" id="SSF52172">
    <property type="entry name" value="CheY-like"/>
    <property type="match status" value="1"/>
</dbReference>
<dbReference type="InterPro" id="IPR001789">
    <property type="entry name" value="Sig_transdc_resp-reg_receiver"/>
</dbReference>
<sequence length="96" mass="10376">MVASDGPEAVALFREHADEIGVVIMDLSMPQMDGMTAAEHLRSIRPDVRIVLSSGFSAAEEARRLSGHQGAQFIQKPYDLVSLKQVLGQVDPDPSS</sequence>
<evidence type="ECO:0000259" key="3">
    <source>
        <dbReference type="PROSITE" id="PS50110"/>
    </source>
</evidence>
<feature type="domain" description="Response regulatory" evidence="3">
    <location>
        <begin position="1"/>
        <end position="91"/>
    </location>
</feature>
<evidence type="ECO:0000256" key="1">
    <source>
        <dbReference type="ARBA" id="ARBA00022553"/>
    </source>
</evidence>
<accession>A0ABS0YL85</accession>
<dbReference type="Proteomes" id="UP000641025">
    <property type="component" value="Unassembled WGS sequence"/>
</dbReference>
<keyword evidence="1 2" id="KW-0597">Phosphoprotein</keyword>
<evidence type="ECO:0000313" key="5">
    <source>
        <dbReference type="Proteomes" id="UP000641025"/>
    </source>
</evidence>
<dbReference type="PANTHER" id="PTHR44591:SF3">
    <property type="entry name" value="RESPONSE REGULATORY DOMAIN-CONTAINING PROTEIN"/>
    <property type="match status" value="1"/>
</dbReference>